<dbReference type="PANTHER" id="PTHR34375">
    <property type="entry name" value="GATA ZINC FINGER PROTEIN-RELATED"/>
    <property type="match status" value="1"/>
</dbReference>
<sequence length="487" mass="53717">MAEQKSITTAAPPCELKIRPAGSTEHSWCKAVPGGTGITVLALLLLKSPDISLLQNALHKLQNSYPILKSQLHYESTTNSYSYIIPSTSHLQIQPFDLSSTDQILRHIRIPNLSDFHLILEHEINCNPWASASSSSGIDHKLQILNPSLNIATSLDSDTDVFFTSIYQLNDEKSVLTLRIHTSICDRAASLALLRKLLELMSEEDGEGAELELGENVEVGLGIEEYIPTGKANKPFWVRGIDMVGYGLNSLRFSNLKFMDSESTRGSQVVKLQLNKEDTDHILDGCKTRGIKLCGLLAAAGLIAAHSSKGLNENQWEKYAIVTLINCRSILDPVLSPDFPGFYHSAILNTHDVKGGDDLWELAKRSYTSFANSKNNNKHFSDMGDLNFLMCRAIDNPGLTPSSSLRTSLISVFEDPVIGTSSTVHEEIGLEDFIGCASVHGVGPSIAIFDTIRDGKLDCACVYPFPLHTREQMQEFIGEMKRILVDW</sequence>
<evidence type="ECO:0000313" key="2">
    <source>
        <dbReference type="Proteomes" id="UP001152561"/>
    </source>
</evidence>
<reference evidence="2" key="1">
    <citation type="journal article" date="2023" name="Proc. Natl. Acad. Sci. U.S.A.">
        <title>Genomic and structural basis for evolution of tropane alkaloid biosynthesis.</title>
        <authorList>
            <person name="Wanga Y.-J."/>
            <person name="Taina T."/>
            <person name="Yua J.-Y."/>
            <person name="Lia J."/>
            <person name="Xua B."/>
            <person name="Chenc J."/>
            <person name="D'Auriad J.C."/>
            <person name="Huanga J.-P."/>
            <person name="Huanga S.-X."/>
        </authorList>
    </citation>
    <scope>NUCLEOTIDE SEQUENCE [LARGE SCALE GENOMIC DNA]</scope>
    <source>
        <strain evidence="2">cv. KIB-2019</strain>
    </source>
</reference>
<accession>A0A9Q1LLL5</accession>
<dbReference type="OrthoDB" id="439993at2759"/>
<dbReference type="SUPFAM" id="SSF52777">
    <property type="entry name" value="CoA-dependent acyltransferases"/>
    <property type="match status" value="1"/>
</dbReference>
<dbReference type="AlphaFoldDB" id="A0A9Q1LLL5"/>
<name>A0A9Q1LLL5_9SOLA</name>
<gene>
    <name evidence="1" type="ORF">K7X08_014168</name>
</gene>
<protein>
    <recommendedName>
        <fullName evidence="3">Alcohol acetyltransferase</fullName>
    </recommendedName>
</protein>
<dbReference type="PANTHER" id="PTHR34375:SF2">
    <property type="entry name" value="GATA ZINC FINGER PROTEIN"/>
    <property type="match status" value="1"/>
</dbReference>
<proteinExistence type="predicted"/>
<evidence type="ECO:0000313" key="1">
    <source>
        <dbReference type="EMBL" id="KAJ8537628.1"/>
    </source>
</evidence>
<dbReference type="Proteomes" id="UP001152561">
    <property type="component" value="Unassembled WGS sequence"/>
</dbReference>
<evidence type="ECO:0008006" key="3">
    <source>
        <dbReference type="Google" id="ProtNLM"/>
    </source>
</evidence>
<comment type="caution">
    <text evidence="1">The sequence shown here is derived from an EMBL/GenBank/DDBJ whole genome shotgun (WGS) entry which is preliminary data.</text>
</comment>
<dbReference type="EMBL" id="JAJAGQ010000017">
    <property type="protein sequence ID" value="KAJ8537628.1"/>
    <property type="molecule type" value="Genomic_DNA"/>
</dbReference>
<keyword evidence="2" id="KW-1185">Reference proteome</keyword>
<organism evidence="1 2">
    <name type="scientific">Anisodus acutangulus</name>
    <dbReference type="NCBI Taxonomy" id="402998"/>
    <lineage>
        <taxon>Eukaryota</taxon>
        <taxon>Viridiplantae</taxon>
        <taxon>Streptophyta</taxon>
        <taxon>Embryophyta</taxon>
        <taxon>Tracheophyta</taxon>
        <taxon>Spermatophyta</taxon>
        <taxon>Magnoliopsida</taxon>
        <taxon>eudicotyledons</taxon>
        <taxon>Gunneridae</taxon>
        <taxon>Pentapetalae</taxon>
        <taxon>asterids</taxon>
        <taxon>lamiids</taxon>
        <taxon>Solanales</taxon>
        <taxon>Solanaceae</taxon>
        <taxon>Solanoideae</taxon>
        <taxon>Hyoscyameae</taxon>
        <taxon>Anisodus</taxon>
    </lineage>
</organism>
<dbReference type="Gene3D" id="3.30.559.30">
    <property type="entry name" value="Nonribosomal peptide synthetase, condensation domain"/>
    <property type="match status" value="1"/>
</dbReference>